<dbReference type="InterPro" id="IPR008949">
    <property type="entry name" value="Isoprenoid_synthase_dom_sf"/>
</dbReference>
<sequence>MAPGFSCAAFPLAKHPDMSTYVQALPDIDAYLCLVNDILSFYKEDLAGKTINYLSVRAKVAGEHPTLVVLVRWWKKWEFCIDESPKFSKEIAKHRRRGGVGI</sequence>
<dbReference type="Proteomes" id="UP001218188">
    <property type="component" value="Unassembled WGS sequence"/>
</dbReference>
<evidence type="ECO:0000313" key="1">
    <source>
        <dbReference type="EMBL" id="KAJ7046420.1"/>
    </source>
</evidence>
<reference evidence="1" key="1">
    <citation type="submission" date="2023-03" db="EMBL/GenBank/DDBJ databases">
        <title>Massive genome expansion in bonnet fungi (Mycena s.s.) driven by repeated elements and novel gene families across ecological guilds.</title>
        <authorList>
            <consortium name="Lawrence Berkeley National Laboratory"/>
            <person name="Harder C.B."/>
            <person name="Miyauchi S."/>
            <person name="Viragh M."/>
            <person name="Kuo A."/>
            <person name="Thoen E."/>
            <person name="Andreopoulos B."/>
            <person name="Lu D."/>
            <person name="Skrede I."/>
            <person name="Drula E."/>
            <person name="Henrissat B."/>
            <person name="Morin E."/>
            <person name="Kohler A."/>
            <person name="Barry K."/>
            <person name="LaButti K."/>
            <person name="Morin E."/>
            <person name="Salamov A."/>
            <person name="Lipzen A."/>
            <person name="Mereny Z."/>
            <person name="Hegedus B."/>
            <person name="Baldrian P."/>
            <person name="Stursova M."/>
            <person name="Weitz H."/>
            <person name="Taylor A."/>
            <person name="Grigoriev I.V."/>
            <person name="Nagy L.G."/>
            <person name="Martin F."/>
            <person name="Kauserud H."/>
        </authorList>
    </citation>
    <scope>NUCLEOTIDE SEQUENCE</scope>
    <source>
        <strain evidence="1">CBHHK200</strain>
    </source>
</reference>
<gene>
    <name evidence="1" type="ORF">C8F04DRAFT_1387942</name>
</gene>
<dbReference type="Gene3D" id="1.10.600.10">
    <property type="entry name" value="Farnesyl Diphosphate Synthase"/>
    <property type="match status" value="1"/>
</dbReference>
<organism evidence="1 2">
    <name type="scientific">Mycena alexandri</name>
    <dbReference type="NCBI Taxonomy" id="1745969"/>
    <lineage>
        <taxon>Eukaryota</taxon>
        <taxon>Fungi</taxon>
        <taxon>Dikarya</taxon>
        <taxon>Basidiomycota</taxon>
        <taxon>Agaricomycotina</taxon>
        <taxon>Agaricomycetes</taxon>
        <taxon>Agaricomycetidae</taxon>
        <taxon>Agaricales</taxon>
        <taxon>Marasmiineae</taxon>
        <taxon>Mycenaceae</taxon>
        <taxon>Mycena</taxon>
    </lineage>
</organism>
<dbReference type="EMBL" id="JARJCM010000003">
    <property type="protein sequence ID" value="KAJ7046420.1"/>
    <property type="molecule type" value="Genomic_DNA"/>
</dbReference>
<evidence type="ECO:0000313" key="2">
    <source>
        <dbReference type="Proteomes" id="UP001218188"/>
    </source>
</evidence>
<proteinExistence type="predicted"/>
<dbReference type="SUPFAM" id="SSF48576">
    <property type="entry name" value="Terpenoid synthases"/>
    <property type="match status" value="1"/>
</dbReference>
<comment type="caution">
    <text evidence="1">The sequence shown here is derived from an EMBL/GenBank/DDBJ whole genome shotgun (WGS) entry which is preliminary data.</text>
</comment>
<protein>
    <submittedName>
        <fullName evidence="1">Uncharacterized protein</fullName>
    </submittedName>
</protein>
<dbReference type="AlphaFoldDB" id="A0AAD6TK33"/>
<keyword evidence="2" id="KW-1185">Reference proteome</keyword>
<accession>A0AAD6TK33</accession>
<name>A0AAD6TK33_9AGAR</name>